<feature type="transmembrane region" description="Helical" evidence="1">
    <location>
        <begin position="92"/>
        <end position="109"/>
    </location>
</feature>
<dbReference type="PANTHER" id="PTHR35270:SF2">
    <property type="entry name" value="FUSELESS, ISOFORM A"/>
    <property type="match status" value="1"/>
</dbReference>
<evidence type="ECO:0000313" key="3">
    <source>
        <dbReference type="Proteomes" id="UP001321473"/>
    </source>
</evidence>
<dbReference type="Pfam" id="PF15993">
    <property type="entry name" value="Fuseless"/>
    <property type="match status" value="1"/>
</dbReference>
<dbReference type="PANTHER" id="PTHR35270">
    <property type="entry name" value="FUSELESS, ISOFORM A"/>
    <property type="match status" value="1"/>
</dbReference>
<name>A0AAQ4EPQ4_AMBAM</name>
<dbReference type="GO" id="GO:0007270">
    <property type="term" value="P:neuron-neuron synaptic transmission"/>
    <property type="evidence" value="ECO:0007669"/>
    <property type="project" value="TreeGrafter"/>
</dbReference>
<keyword evidence="3" id="KW-1185">Reference proteome</keyword>
<comment type="caution">
    <text evidence="2">The sequence shown here is derived from an EMBL/GenBank/DDBJ whole genome shotgun (WGS) entry which is preliminary data.</text>
</comment>
<dbReference type="Proteomes" id="UP001321473">
    <property type="component" value="Unassembled WGS sequence"/>
</dbReference>
<dbReference type="AlphaFoldDB" id="A0AAQ4EPQ4"/>
<dbReference type="GO" id="GO:0007274">
    <property type="term" value="P:neuromuscular synaptic transmission"/>
    <property type="evidence" value="ECO:0007669"/>
    <property type="project" value="TreeGrafter"/>
</dbReference>
<keyword evidence="1" id="KW-0812">Transmembrane</keyword>
<organism evidence="2 3">
    <name type="scientific">Amblyomma americanum</name>
    <name type="common">Lone star tick</name>
    <dbReference type="NCBI Taxonomy" id="6943"/>
    <lineage>
        <taxon>Eukaryota</taxon>
        <taxon>Metazoa</taxon>
        <taxon>Ecdysozoa</taxon>
        <taxon>Arthropoda</taxon>
        <taxon>Chelicerata</taxon>
        <taxon>Arachnida</taxon>
        <taxon>Acari</taxon>
        <taxon>Parasitiformes</taxon>
        <taxon>Ixodida</taxon>
        <taxon>Ixodoidea</taxon>
        <taxon>Ixodidae</taxon>
        <taxon>Amblyomminae</taxon>
        <taxon>Amblyomma</taxon>
    </lineage>
</organism>
<dbReference type="GO" id="GO:0042734">
    <property type="term" value="C:presynaptic membrane"/>
    <property type="evidence" value="ECO:0007669"/>
    <property type="project" value="TreeGrafter"/>
</dbReference>
<feature type="transmembrane region" description="Helical" evidence="1">
    <location>
        <begin position="129"/>
        <end position="146"/>
    </location>
</feature>
<dbReference type="GO" id="GO:0070073">
    <property type="term" value="P:clustering of voltage-gated calcium channels"/>
    <property type="evidence" value="ECO:0007669"/>
    <property type="project" value="TreeGrafter"/>
</dbReference>
<evidence type="ECO:0000313" key="2">
    <source>
        <dbReference type="EMBL" id="KAK8776503.1"/>
    </source>
</evidence>
<keyword evidence="1" id="KW-0472">Membrane</keyword>
<proteinExistence type="predicted"/>
<dbReference type="EMBL" id="JARKHS020012867">
    <property type="protein sequence ID" value="KAK8776503.1"/>
    <property type="molecule type" value="Genomic_DNA"/>
</dbReference>
<evidence type="ECO:0000256" key="1">
    <source>
        <dbReference type="SAM" id="Phobius"/>
    </source>
</evidence>
<protein>
    <submittedName>
        <fullName evidence="2">Uncharacterized protein</fullName>
    </submittedName>
</protein>
<sequence length="307" mass="33031">MAVATAAAVATCDALLSLLVATPLVVAHWRAVWFLLDWFVLPQRPYVSGWLCLSLGHAAVLAAHLAQYALGSLGDDDDDYKRLRPRRPWRRFAARLYTPLLSVATIAQWRGVWILHDLFLEPVGPVPSALISLGAGCVGLALAGALKMVPASPPFAFGTDEPRAYFDAPTRLGCRPDKGGWLPFAADCALTVLVLQTLLISAWRGLWALLDATSRSAKASLASGSTAAVLLLAAQVPAGIVWRRLGGDDGGASKNAARGSLSWVQRAFEEFWHLAATYACVSIWRGIWMLVDELCMLPTMFSHGASP</sequence>
<gene>
    <name evidence="2" type="ORF">V5799_030150</name>
</gene>
<feature type="transmembrane region" description="Helical" evidence="1">
    <location>
        <begin position="45"/>
        <end position="71"/>
    </location>
</feature>
<dbReference type="InterPro" id="IPR032751">
    <property type="entry name" value="Fuseless"/>
</dbReference>
<accession>A0AAQ4EPQ4</accession>
<keyword evidence="1" id="KW-1133">Transmembrane helix</keyword>
<reference evidence="2 3" key="1">
    <citation type="journal article" date="2023" name="Arcadia Sci">
        <title>De novo assembly of a long-read Amblyomma americanum tick genome.</title>
        <authorList>
            <person name="Chou S."/>
            <person name="Poskanzer K.E."/>
            <person name="Rollins M."/>
            <person name="Thuy-Boun P.S."/>
        </authorList>
    </citation>
    <scope>NUCLEOTIDE SEQUENCE [LARGE SCALE GENOMIC DNA]</scope>
    <source>
        <strain evidence="2">F_SG_1</strain>
        <tissue evidence="2">Salivary glands</tissue>
    </source>
</reference>